<keyword evidence="1" id="KW-0472">Membrane</keyword>
<evidence type="ECO:0000313" key="2">
    <source>
        <dbReference type="EMBL" id="QDU34581.1"/>
    </source>
</evidence>
<gene>
    <name evidence="2" type="ORF">KS4_26510</name>
</gene>
<organism evidence="2 3">
    <name type="scientific">Poriferisphaera corsica</name>
    <dbReference type="NCBI Taxonomy" id="2528020"/>
    <lineage>
        <taxon>Bacteria</taxon>
        <taxon>Pseudomonadati</taxon>
        <taxon>Planctomycetota</taxon>
        <taxon>Phycisphaerae</taxon>
        <taxon>Phycisphaerales</taxon>
        <taxon>Phycisphaeraceae</taxon>
        <taxon>Poriferisphaera</taxon>
    </lineage>
</organism>
<reference evidence="2 3" key="1">
    <citation type="submission" date="2019-02" db="EMBL/GenBank/DDBJ databases">
        <title>Deep-cultivation of Planctomycetes and their phenomic and genomic characterization uncovers novel biology.</title>
        <authorList>
            <person name="Wiegand S."/>
            <person name="Jogler M."/>
            <person name="Boedeker C."/>
            <person name="Pinto D."/>
            <person name="Vollmers J."/>
            <person name="Rivas-Marin E."/>
            <person name="Kohn T."/>
            <person name="Peeters S.H."/>
            <person name="Heuer A."/>
            <person name="Rast P."/>
            <person name="Oberbeckmann S."/>
            <person name="Bunk B."/>
            <person name="Jeske O."/>
            <person name="Meyerdierks A."/>
            <person name="Storesund J.E."/>
            <person name="Kallscheuer N."/>
            <person name="Luecker S."/>
            <person name="Lage O.M."/>
            <person name="Pohl T."/>
            <person name="Merkel B.J."/>
            <person name="Hornburger P."/>
            <person name="Mueller R.-W."/>
            <person name="Bruemmer F."/>
            <person name="Labrenz M."/>
            <person name="Spormann A.M."/>
            <person name="Op den Camp H."/>
            <person name="Overmann J."/>
            <person name="Amann R."/>
            <person name="Jetten M.S.M."/>
            <person name="Mascher T."/>
            <person name="Medema M.H."/>
            <person name="Devos D.P."/>
            <person name="Kaster A.-K."/>
            <person name="Ovreas L."/>
            <person name="Rohde M."/>
            <person name="Galperin M.Y."/>
            <person name="Jogler C."/>
        </authorList>
    </citation>
    <scope>NUCLEOTIDE SEQUENCE [LARGE SCALE GENOMIC DNA]</scope>
    <source>
        <strain evidence="2 3">KS4</strain>
    </source>
</reference>
<keyword evidence="1" id="KW-0812">Transmembrane</keyword>
<proteinExistence type="predicted"/>
<keyword evidence="3" id="KW-1185">Reference proteome</keyword>
<dbReference type="AlphaFoldDB" id="A0A517YWH1"/>
<dbReference type="EMBL" id="CP036425">
    <property type="protein sequence ID" value="QDU34581.1"/>
    <property type="molecule type" value="Genomic_DNA"/>
</dbReference>
<dbReference type="Proteomes" id="UP000317369">
    <property type="component" value="Chromosome"/>
</dbReference>
<evidence type="ECO:0000313" key="3">
    <source>
        <dbReference type="Proteomes" id="UP000317369"/>
    </source>
</evidence>
<feature type="transmembrane region" description="Helical" evidence="1">
    <location>
        <begin position="44"/>
        <end position="63"/>
    </location>
</feature>
<dbReference type="KEGG" id="pcor:KS4_26510"/>
<evidence type="ECO:0000256" key="1">
    <source>
        <dbReference type="SAM" id="Phobius"/>
    </source>
</evidence>
<keyword evidence="1" id="KW-1133">Transmembrane helix</keyword>
<protein>
    <submittedName>
        <fullName evidence="2">Uncharacterized protein</fullName>
    </submittedName>
</protein>
<dbReference type="PROSITE" id="PS51257">
    <property type="entry name" value="PROKAR_LIPOPROTEIN"/>
    <property type="match status" value="1"/>
</dbReference>
<accession>A0A517YWH1</accession>
<name>A0A517YWH1_9BACT</name>
<sequence length="73" mass="8611">MYKDKVMVMNLWNLFTSCMRMQNVLGKLKHIGSHLNELHTHIDVLVSCFIVIYILLFCAYMTYESKIKSVILQ</sequence>